<evidence type="ECO:0000313" key="2">
    <source>
        <dbReference type="Proteomes" id="UP000294200"/>
    </source>
</evidence>
<protein>
    <submittedName>
        <fullName evidence="1">Uncharacterized protein</fullName>
    </submittedName>
</protein>
<name>A0A4V2NFZ3_9BURK</name>
<comment type="caution">
    <text evidence="1">The sequence shown here is derived from an EMBL/GenBank/DDBJ whole genome shotgun (WGS) entry which is preliminary data.</text>
</comment>
<dbReference type="AlphaFoldDB" id="A0A4V2NFZ3"/>
<dbReference type="Proteomes" id="UP000294200">
    <property type="component" value="Unassembled WGS sequence"/>
</dbReference>
<reference evidence="1 2" key="1">
    <citation type="submission" date="2017-02" db="EMBL/GenBank/DDBJ databases">
        <title>Paraburkholderia sophoroidis sp. nov. and Paraburkholderia steynii sp. nov. rhizobial symbionts of the fynbos legume Hypocalyptus sophoroides.</title>
        <authorList>
            <person name="Steenkamp E.T."/>
            <person name="Beukes C.W."/>
            <person name="Van Zyl E."/>
            <person name="Avontuur J."/>
            <person name="Chan W.Y."/>
            <person name="Hassen A."/>
            <person name="Palmer M."/>
            <person name="Mthombeni L."/>
            <person name="Phalane F."/>
            <person name="Sereme K."/>
            <person name="Venter S.N."/>
        </authorList>
    </citation>
    <scope>NUCLEOTIDE SEQUENCE [LARGE SCALE GENOMIC DNA]</scope>
    <source>
        <strain evidence="1 2">HC1.1ba</strain>
    </source>
</reference>
<sequence length="79" mass="8910">MKPIDYACALSNAPGSMQILRNDSSMLVDPSNRLVADTLEQEWNHKLRILADAREQRERSQQQDRLILDDAILATGSSQ</sequence>
<evidence type="ECO:0000313" key="1">
    <source>
        <dbReference type="EMBL" id="TCG02928.1"/>
    </source>
</evidence>
<proteinExistence type="predicted"/>
<keyword evidence="2" id="KW-1185">Reference proteome</keyword>
<dbReference type="EMBL" id="MWML01000620">
    <property type="protein sequence ID" value="TCG02928.1"/>
    <property type="molecule type" value="Genomic_DNA"/>
</dbReference>
<gene>
    <name evidence="1" type="ORF">BZM27_52225</name>
</gene>
<organism evidence="1 2">
    <name type="scientific">Paraburkholderia steynii</name>
    <dbReference type="NCBI Taxonomy" id="1245441"/>
    <lineage>
        <taxon>Bacteria</taxon>
        <taxon>Pseudomonadati</taxon>
        <taxon>Pseudomonadota</taxon>
        <taxon>Betaproteobacteria</taxon>
        <taxon>Burkholderiales</taxon>
        <taxon>Burkholderiaceae</taxon>
        <taxon>Paraburkholderia</taxon>
    </lineage>
</organism>
<accession>A0A4V2NFZ3</accession>